<feature type="transmembrane region" description="Helical" evidence="1">
    <location>
        <begin position="200"/>
        <end position="222"/>
    </location>
</feature>
<keyword evidence="1" id="KW-1133">Transmembrane helix</keyword>
<keyword evidence="1" id="KW-0812">Transmembrane</keyword>
<feature type="transmembrane region" description="Helical" evidence="1">
    <location>
        <begin position="21"/>
        <end position="40"/>
    </location>
</feature>
<proteinExistence type="predicted"/>
<name>A0A1C4Z3V2_9ACTN</name>
<keyword evidence="1" id="KW-0472">Membrane</keyword>
<keyword evidence="3" id="KW-1185">Reference proteome</keyword>
<feature type="transmembrane region" description="Helical" evidence="1">
    <location>
        <begin position="78"/>
        <end position="96"/>
    </location>
</feature>
<dbReference type="Proteomes" id="UP000198551">
    <property type="component" value="Unassembled WGS sequence"/>
</dbReference>
<dbReference type="AlphaFoldDB" id="A0A1C4Z3V2"/>
<organism evidence="2 3">
    <name type="scientific">Micromonospora marina</name>
    <dbReference type="NCBI Taxonomy" id="307120"/>
    <lineage>
        <taxon>Bacteria</taxon>
        <taxon>Bacillati</taxon>
        <taxon>Actinomycetota</taxon>
        <taxon>Actinomycetes</taxon>
        <taxon>Micromonosporales</taxon>
        <taxon>Micromonosporaceae</taxon>
        <taxon>Micromonospora</taxon>
    </lineage>
</organism>
<feature type="transmembrane region" description="Helical" evidence="1">
    <location>
        <begin position="231"/>
        <end position="251"/>
    </location>
</feature>
<reference evidence="3" key="1">
    <citation type="submission" date="2016-06" db="EMBL/GenBank/DDBJ databases">
        <authorList>
            <person name="Varghese N."/>
        </authorList>
    </citation>
    <scope>NUCLEOTIDE SEQUENCE [LARGE SCALE GENOMIC DNA]</scope>
    <source>
        <strain evidence="3">DSM 45555</strain>
    </source>
</reference>
<feature type="transmembrane region" description="Helical" evidence="1">
    <location>
        <begin position="163"/>
        <end position="188"/>
    </location>
</feature>
<protein>
    <submittedName>
        <fullName evidence="2">Uncharacterized protein</fullName>
    </submittedName>
</protein>
<accession>A0A1C4Z3V2</accession>
<feature type="transmembrane region" description="Helical" evidence="1">
    <location>
        <begin position="46"/>
        <end position="66"/>
    </location>
</feature>
<sequence length="296" mass="31785">MRTAAEPVEVRRPSAVRALTTLLAVTAAATVVVELLNYWYAPEQEFGLAVRTGWAMLRSLGFLLLIGQVNKGRVGARPFGLILAVTTIFAVGRLIVPRQGVPALPGLIGFAVLTALCVAVVVLLYRSETIRAHLVRHRKGLVVEGGTIAWREMTPKRPQANGWLLTARVAAFTYSPLMLVPALVATGAVLDGRLAAVPAVILWFGAGIAVSYAVLFCTAFLLRDKAWARKGLVAVTLGVLAIDLPLCWWLLGTDGLIRDGAPIVTAAALTLYSLHRATRTRPHPVDDEGGGEFELR</sequence>
<feature type="transmembrane region" description="Helical" evidence="1">
    <location>
        <begin position="102"/>
        <end position="125"/>
    </location>
</feature>
<dbReference type="EMBL" id="FMCV01000014">
    <property type="protein sequence ID" value="SCF27291.1"/>
    <property type="molecule type" value="Genomic_DNA"/>
</dbReference>
<evidence type="ECO:0000313" key="2">
    <source>
        <dbReference type="EMBL" id="SCF27291.1"/>
    </source>
</evidence>
<evidence type="ECO:0000313" key="3">
    <source>
        <dbReference type="Proteomes" id="UP000198551"/>
    </source>
</evidence>
<evidence type="ECO:0000256" key="1">
    <source>
        <dbReference type="SAM" id="Phobius"/>
    </source>
</evidence>
<dbReference type="RefSeq" id="WP_091047457.1">
    <property type="nucleotide sequence ID" value="NZ_FMCV01000014.1"/>
</dbReference>
<gene>
    <name evidence="2" type="ORF">GA0070215_11461</name>
</gene>